<proteinExistence type="inferred from homology"/>
<evidence type="ECO:0000259" key="6">
    <source>
        <dbReference type="Pfam" id="PF00881"/>
    </source>
</evidence>
<dbReference type="RefSeq" id="WP_307252302.1">
    <property type="nucleotide sequence ID" value="NZ_JAUSTO010000002.1"/>
</dbReference>
<dbReference type="PANTHER" id="PTHR43673">
    <property type="entry name" value="NAD(P)H NITROREDUCTASE YDGI-RELATED"/>
    <property type="match status" value="1"/>
</dbReference>
<dbReference type="InterPro" id="IPR029479">
    <property type="entry name" value="Nitroreductase"/>
</dbReference>
<evidence type="ECO:0000256" key="2">
    <source>
        <dbReference type="ARBA" id="ARBA00007118"/>
    </source>
</evidence>
<keyword evidence="5" id="KW-0560">Oxidoreductase</keyword>
<comment type="caution">
    <text evidence="7">The sequence shown here is derived from an EMBL/GenBank/DDBJ whole genome shotgun (WGS) entry which is preliminary data.</text>
</comment>
<dbReference type="CDD" id="cd20609">
    <property type="entry name" value="nitroreductase"/>
    <property type="match status" value="1"/>
</dbReference>
<evidence type="ECO:0000256" key="1">
    <source>
        <dbReference type="ARBA" id="ARBA00001917"/>
    </source>
</evidence>
<dbReference type="Proteomes" id="UP001241537">
    <property type="component" value="Unassembled WGS sequence"/>
</dbReference>
<feature type="domain" description="Nitroreductase" evidence="6">
    <location>
        <begin position="8"/>
        <end position="62"/>
    </location>
</feature>
<gene>
    <name evidence="7" type="ORF">J2S20_000300</name>
</gene>
<dbReference type="PANTHER" id="PTHR43673:SF2">
    <property type="entry name" value="NITROREDUCTASE"/>
    <property type="match status" value="1"/>
</dbReference>
<dbReference type="EMBL" id="JAUSTO010000002">
    <property type="protein sequence ID" value="MDQ0151620.1"/>
    <property type="molecule type" value="Genomic_DNA"/>
</dbReference>
<dbReference type="SUPFAM" id="SSF55469">
    <property type="entry name" value="FMN-dependent nitroreductase-like"/>
    <property type="match status" value="1"/>
</dbReference>
<feature type="domain" description="Nitroreductase" evidence="6">
    <location>
        <begin position="66"/>
        <end position="146"/>
    </location>
</feature>
<comment type="similarity">
    <text evidence="2">Belongs to the nitroreductase family.</text>
</comment>
<keyword evidence="8" id="KW-1185">Reference proteome</keyword>
<dbReference type="AlphaFoldDB" id="A0AAE3V8M0"/>
<dbReference type="Pfam" id="PF00881">
    <property type="entry name" value="Nitroreductase"/>
    <property type="match status" value="2"/>
</dbReference>
<evidence type="ECO:0000256" key="4">
    <source>
        <dbReference type="ARBA" id="ARBA00022643"/>
    </source>
</evidence>
<evidence type="ECO:0000256" key="5">
    <source>
        <dbReference type="ARBA" id="ARBA00023002"/>
    </source>
</evidence>
<dbReference type="InterPro" id="IPR000415">
    <property type="entry name" value="Nitroreductase-like"/>
</dbReference>
<dbReference type="GO" id="GO:0016491">
    <property type="term" value="F:oxidoreductase activity"/>
    <property type="evidence" value="ECO:0007669"/>
    <property type="project" value="UniProtKB-KW"/>
</dbReference>
<organism evidence="7 8">
    <name type="scientific">Moryella indoligenes</name>
    <dbReference type="NCBI Taxonomy" id="371674"/>
    <lineage>
        <taxon>Bacteria</taxon>
        <taxon>Bacillati</taxon>
        <taxon>Bacillota</taxon>
        <taxon>Clostridia</taxon>
        <taxon>Lachnospirales</taxon>
        <taxon>Lachnospiraceae</taxon>
        <taxon>Moryella</taxon>
    </lineage>
</organism>
<evidence type="ECO:0000313" key="7">
    <source>
        <dbReference type="EMBL" id="MDQ0151620.1"/>
    </source>
</evidence>
<comment type="cofactor">
    <cofactor evidence="1">
        <name>FMN</name>
        <dbReference type="ChEBI" id="CHEBI:58210"/>
    </cofactor>
</comment>
<name>A0AAE3V8M0_9FIRM</name>
<protein>
    <submittedName>
        <fullName evidence="7">Nitroreductase</fullName>
    </submittedName>
</protein>
<dbReference type="Gene3D" id="3.40.109.10">
    <property type="entry name" value="NADH Oxidase"/>
    <property type="match status" value="1"/>
</dbReference>
<accession>A0AAE3V8M0</accession>
<keyword evidence="4" id="KW-0288">FMN</keyword>
<keyword evidence="3" id="KW-0285">Flavoprotein</keyword>
<evidence type="ECO:0000313" key="8">
    <source>
        <dbReference type="Proteomes" id="UP001241537"/>
    </source>
</evidence>
<sequence>MNFLELAKDRYSCRQLSDRAVEREKINMILGAAQAAPTAHNAQPYKIWVLQSEEARAKLAEVNSYMFGASLFFVVGGEKSRAWVRSSDGENFSMVDASIVATHMMLEIHALGLRSTWVGKFDTPRMKELFPEMQDYDLVAIFPVGYPAEDAHPAHLHRERRELSEIAAFL</sequence>
<reference evidence="7" key="1">
    <citation type="submission" date="2023-07" db="EMBL/GenBank/DDBJ databases">
        <title>Genomic Encyclopedia of Type Strains, Phase IV (KMG-IV): sequencing the most valuable type-strain genomes for metagenomic binning, comparative biology and taxonomic classification.</title>
        <authorList>
            <person name="Goeker M."/>
        </authorList>
    </citation>
    <scope>NUCLEOTIDE SEQUENCE</scope>
    <source>
        <strain evidence="7">DSM 19659</strain>
    </source>
</reference>
<evidence type="ECO:0000256" key="3">
    <source>
        <dbReference type="ARBA" id="ARBA00022630"/>
    </source>
</evidence>